<dbReference type="EMBL" id="CAAALY010030999">
    <property type="protein sequence ID" value="VEL17077.1"/>
    <property type="molecule type" value="Genomic_DNA"/>
</dbReference>
<evidence type="ECO:0000256" key="1">
    <source>
        <dbReference type="SAM" id="MobiDB-lite"/>
    </source>
</evidence>
<name>A0A448WPK8_9PLAT</name>
<sequence>MCSSLESDPLAGTMTPDSLELRTPRPPRGGDSNAIQTIGKSVTKGFPPAPLSCNRDLPPFPPGPVIGDLIAAGVVGHKRDHKRRNGTGRTCLRQHPQPIAHPDTNGLTADLQPEPVGSATVVLQSFFHLNLQVTTTFVVHAPEKLAPRNSANPPNVPSTDGPSAGDKFRIHVGIHGYEHTLLEGWASNLALSQGRIFLWFGSHLVLFERRQG</sequence>
<feature type="region of interest" description="Disordered" evidence="1">
    <location>
        <begin position="1"/>
        <end position="49"/>
    </location>
</feature>
<comment type="caution">
    <text evidence="2">The sequence shown here is derived from an EMBL/GenBank/DDBJ whole genome shotgun (WGS) entry which is preliminary data.</text>
</comment>
<gene>
    <name evidence="2" type="ORF">PXEA_LOCUS10517</name>
</gene>
<organism evidence="2 3">
    <name type="scientific">Protopolystoma xenopodis</name>
    <dbReference type="NCBI Taxonomy" id="117903"/>
    <lineage>
        <taxon>Eukaryota</taxon>
        <taxon>Metazoa</taxon>
        <taxon>Spiralia</taxon>
        <taxon>Lophotrochozoa</taxon>
        <taxon>Platyhelminthes</taxon>
        <taxon>Monogenea</taxon>
        <taxon>Polyopisthocotylea</taxon>
        <taxon>Polystomatidea</taxon>
        <taxon>Polystomatidae</taxon>
        <taxon>Protopolystoma</taxon>
    </lineage>
</organism>
<accession>A0A448WPK8</accession>
<keyword evidence="3" id="KW-1185">Reference proteome</keyword>
<evidence type="ECO:0000313" key="2">
    <source>
        <dbReference type="EMBL" id="VEL17077.1"/>
    </source>
</evidence>
<reference evidence="2" key="1">
    <citation type="submission" date="2018-11" db="EMBL/GenBank/DDBJ databases">
        <authorList>
            <consortium name="Pathogen Informatics"/>
        </authorList>
    </citation>
    <scope>NUCLEOTIDE SEQUENCE</scope>
</reference>
<evidence type="ECO:0000313" key="3">
    <source>
        <dbReference type="Proteomes" id="UP000784294"/>
    </source>
</evidence>
<dbReference type="Proteomes" id="UP000784294">
    <property type="component" value="Unassembled WGS sequence"/>
</dbReference>
<dbReference type="AlphaFoldDB" id="A0A448WPK8"/>
<feature type="region of interest" description="Disordered" evidence="1">
    <location>
        <begin position="78"/>
        <end position="103"/>
    </location>
</feature>
<protein>
    <submittedName>
        <fullName evidence="2">Uncharacterized protein</fullName>
    </submittedName>
</protein>
<proteinExistence type="predicted"/>